<evidence type="ECO:0000256" key="1">
    <source>
        <dbReference type="SAM" id="SignalP"/>
    </source>
</evidence>
<dbReference type="AlphaFoldDB" id="A0A1Y0IRY7"/>
<dbReference type="SUPFAM" id="SSF51110">
    <property type="entry name" value="alpha-D-mannose-specific plant lectins"/>
    <property type="match status" value="1"/>
</dbReference>
<dbReference type="InterPro" id="IPR001480">
    <property type="entry name" value="Bulb-type_lectin_dom"/>
</dbReference>
<keyword evidence="4" id="KW-1185">Reference proteome</keyword>
<feature type="signal peptide" evidence="1">
    <location>
        <begin position="1"/>
        <end position="24"/>
    </location>
</feature>
<protein>
    <recommendedName>
        <fullName evidence="2">Bulb-type lectin domain-containing protein</fullName>
    </recommendedName>
</protein>
<keyword evidence="1" id="KW-0732">Signal</keyword>
<reference evidence="4" key="1">
    <citation type="submission" date="2017-05" db="EMBL/GenBank/DDBJ databases">
        <authorList>
            <person name="Sung H."/>
        </authorList>
    </citation>
    <scope>NUCLEOTIDE SEQUENCE [LARGE SCALE GENOMIC DNA]</scope>
    <source>
        <strain evidence="4">AR23208</strain>
    </source>
</reference>
<accession>A0A1Y0IRY7</accession>
<dbReference type="SMART" id="SM00108">
    <property type="entry name" value="B_lectin"/>
    <property type="match status" value="1"/>
</dbReference>
<dbReference type="PROSITE" id="PS50927">
    <property type="entry name" value="BULB_LECTIN"/>
    <property type="match status" value="1"/>
</dbReference>
<dbReference type="KEGG" id="tum:CBW65_14735"/>
<feature type="domain" description="Bulb-type lectin" evidence="2">
    <location>
        <begin position="25"/>
        <end position="162"/>
    </location>
</feature>
<dbReference type="EMBL" id="CP021434">
    <property type="protein sequence ID" value="ARU62114.1"/>
    <property type="molecule type" value="Genomic_DNA"/>
</dbReference>
<gene>
    <name evidence="3" type="ORF">CBW65_14735</name>
</gene>
<dbReference type="Gene3D" id="2.90.10.10">
    <property type="entry name" value="Bulb-type lectin domain"/>
    <property type="match status" value="2"/>
</dbReference>
<organism evidence="3 4">
    <name type="scientific">Tumebacillus avium</name>
    <dbReference type="NCBI Taxonomy" id="1903704"/>
    <lineage>
        <taxon>Bacteria</taxon>
        <taxon>Bacillati</taxon>
        <taxon>Bacillota</taxon>
        <taxon>Bacilli</taxon>
        <taxon>Bacillales</taxon>
        <taxon>Alicyclobacillaceae</taxon>
        <taxon>Tumebacillus</taxon>
    </lineage>
</organism>
<dbReference type="Proteomes" id="UP000195437">
    <property type="component" value="Chromosome"/>
</dbReference>
<dbReference type="OrthoDB" id="291765at2"/>
<sequence length="165" mass="18439">MKKLAFALLAASMLQLTVSADVFAANNLPAGQSLVKGQSLTSNDGRFTLIMQYDENLVLYHSGNGIWDTDTDGDRFEYYDNFLQRWYYRHPEKLTLTTSGALRVTDASGTISFWQADTKTWQDGYYRIPMAWPGPAVSLAVQDDGNVVMYDAYGRPAWATNTGGR</sequence>
<feature type="chain" id="PRO_5013254058" description="Bulb-type lectin domain-containing protein" evidence="1">
    <location>
        <begin position="25"/>
        <end position="165"/>
    </location>
</feature>
<evidence type="ECO:0000313" key="3">
    <source>
        <dbReference type="EMBL" id="ARU62114.1"/>
    </source>
</evidence>
<dbReference type="InterPro" id="IPR036426">
    <property type="entry name" value="Bulb-type_lectin_dom_sf"/>
</dbReference>
<proteinExistence type="predicted"/>
<dbReference type="RefSeq" id="WP_087457476.1">
    <property type="nucleotide sequence ID" value="NZ_CP021434.1"/>
</dbReference>
<evidence type="ECO:0000313" key="4">
    <source>
        <dbReference type="Proteomes" id="UP000195437"/>
    </source>
</evidence>
<name>A0A1Y0IRY7_9BACL</name>
<evidence type="ECO:0000259" key="2">
    <source>
        <dbReference type="PROSITE" id="PS50927"/>
    </source>
</evidence>